<keyword evidence="3" id="KW-1185">Reference proteome</keyword>
<gene>
    <name evidence="2" type="ORF">NW768_009678</name>
</gene>
<feature type="compositionally biased region" description="Polar residues" evidence="1">
    <location>
        <begin position="12"/>
        <end position="23"/>
    </location>
</feature>
<organism evidence="2 3">
    <name type="scientific">Fusarium equiseti</name>
    <name type="common">Fusarium scirpi</name>
    <dbReference type="NCBI Taxonomy" id="61235"/>
    <lineage>
        <taxon>Eukaryota</taxon>
        <taxon>Fungi</taxon>
        <taxon>Dikarya</taxon>
        <taxon>Ascomycota</taxon>
        <taxon>Pezizomycotina</taxon>
        <taxon>Sordariomycetes</taxon>
        <taxon>Hypocreomycetidae</taxon>
        <taxon>Hypocreales</taxon>
        <taxon>Nectriaceae</taxon>
        <taxon>Fusarium</taxon>
        <taxon>Fusarium incarnatum-equiseti species complex</taxon>
    </lineage>
</organism>
<evidence type="ECO:0000313" key="3">
    <source>
        <dbReference type="Proteomes" id="UP001152024"/>
    </source>
</evidence>
<reference evidence="2" key="1">
    <citation type="submission" date="2022-09" db="EMBL/GenBank/DDBJ databases">
        <title>Fusarium specimens isolated from Avocado Roots.</title>
        <authorList>
            <person name="Stajich J."/>
            <person name="Roper C."/>
            <person name="Heimlech-Rivalta G."/>
        </authorList>
    </citation>
    <scope>NUCLEOTIDE SEQUENCE</scope>
    <source>
        <strain evidence="2">CF00095</strain>
    </source>
</reference>
<name>A0ABQ8R2G0_FUSEQ</name>
<dbReference type="Proteomes" id="UP001152024">
    <property type="component" value="Unassembled WGS sequence"/>
</dbReference>
<accession>A0ABQ8R2G0</accession>
<evidence type="ECO:0000313" key="2">
    <source>
        <dbReference type="EMBL" id="KAJ4123150.1"/>
    </source>
</evidence>
<proteinExistence type="predicted"/>
<comment type="caution">
    <text evidence="2">The sequence shown here is derived from an EMBL/GenBank/DDBJ whole genome shotgun (WGS) entry which is preliminary data.</text>
</comment>
<feature type="region of interest" description="Disordered" evidence="1">
    <location>
        <begin position="1"/>
        <end position="23"/>
    </location>
</feature>
<evidence type="ECO:0000256" key="1">
    <source>
        <dbReference type="SAM" id="MobiDB-lite"/>
    </source>
</evidence>
<dbReference type="EMBL" id="JAOQBH010000017">
    <property type="protein sequence ID" value="KAJ4123150.1"/>
    <property type="molecule type" value="Genomic_DNA"/>
</dbReference>
<protein>
    <submittedName>
        <fullName evidence="2">Uncharacterized protein</fullName>
    </submittedName>
</protein>
<sequence>MSSSKRTEDILNLQSNSPFASTSNSFTGNLFTGGHTRAPNFSHEDAINRMLKTNDDQYKKGNTTFTWREDSYTSASGPFSPHDGESQVRVDVDHSKTWSTRSTFSPDNKQWTLSTGSKDNAAKWRRDRDGAEFIWDHKVRHNNDMTSHFETGVRNTDSGPMAIFRWALGFNSK</sequence>